<sequence length="128" mass="14133">MQPLVRDSAEIDAETWDDPVRGRVSFRVLFSQDRTPTAALYTGLTELAPDGWLGLHRHTATEVYHLVEGSGVVVLDGVEHPVTAGSAVFIPGDTEHGIRNTGEGPLRFVYAFPTDSFDDVRYRFSAEE</sequence>
<dbReference type="STRING" id="1522368.IN07_11640"/>
<evidence type="ECO:0000256" key="1">
    <source>
        <dbReference type="ARBA" id="ARBA00022723"/>
    </source>
</evidence>
<reference evidence="3 4" key="1">
    <citation type="submission" date="2014-07" db="EMBL/GenBank/DDBJ databases">
        <title>Biosystematic studies on Modestobacter strains isolated from extreme hyper-arid desert soil and from historic building.</title>
        <authorList>
            <person name="Bukarasam K."/>
            <person name="Bull A."/>
            <person name="Girard G."/>
            <person name="van Wezel G."/>
            <person name="Goodfellow M."/>
        </authorList>
    </citation>
    <scope>NUCLEOTIDE SEQUENCE [LARGE SCALE GENOMIC DNA]</scope>
    <source>
        <strain evidence="3 4">KNN45-2b</strain>
    </source>
</reference>
<dbReference type="RefSeq" id="WP_036335906.1">
    <property type="nucleotide sequence ID" value="NZ_JPMX01000044.1"/>
</dbReference>
<dbReference type="OrthoDB" id="9798709at2"/>
<dbReference type="InterPro" id="IPR051610">
    <property type="entry name" value="GPI/OXD"/>
</dbReference>
<keyword evidence="1" id="KW-0479">Metal-binding</keyword>
<dbReference type="InterPro" id="IPR014710">
    <property type="entry name" value="RmlC-like_jellyroll"/>
</dbReference>
<dbReference type="PANTHER" id="PTHR35848">
    <property type="entry name" value="OXALATE-BINDING PROTEIN"/>
    <property type="match status" value="1"/>
</dbReference>
<dbReference type="EMBL" id="JPMX01000044">
    <property type="protein sequence ID" value="KGH46646.1"/>
    <property type="molecule type" value="Genomic_DNA"/>
</dbReference>
<protein>
    <submittedName>
        <fullName evidence="3">Cupin</fullName>
    </submittedName>
</protein>
<proteinExistence type="predicted"/>
<name>A0A098YA37_9ACTN</name>
<dbReference type="Gene3D" id="2.60.120.10">
    <property type="entry name" value="Jelly Rolls"/>
    <property type="match status" value="1"/>
</dbReference>
<evidence type="ECO:0000259" key="2">
    <source>
        <dbReference type="Pfam" id="PF07883"/>
    </source>
</evidence>
<dbReference type="SUPFAM" id="SSF51182">
    <property type="entry name" value="RmlC-like cupins"/>
    <property type="match status" value="1"/>
</dbReference>
<dbReference type="GO" id="GO:0046872">
    <property type="term" value="F:metal ion binding"/>
    <property type="evidence" value="ECO:0007669"/>
    <property type="project" value="UniProtKB-KW"/>
</dbReference>
<dbReference type="PANTHER" id="PTHR35848:SF6">
    <property type="entry name" value="CUPIN TYPE-2 DOMAIN-CONTAINING PROTEIN"/>
    <property type="match status" value="1"/>
</dbReference>
<evidence type="ECO:0000313" key="4">
    <source>
        <dbReference type="Proteomes" id="UP000029713"/>
    </source>
</evidence>
<gene>
    <name evidence="3" type="ORF">IN07_11640</name>
</gene>
<dbReference type="Proteomes" id="UP000029713">
    <property type="component" value="Unassembled WGS sequence"/>
</dbReference>
<dbReference type="Pfam" id="PF07883">
    <property type="entry name" value="Cupin_2"/>
    <property type="match status" value="1"/>
</dbReference>
<comment type="caution">
    <text evidence="3">The sequence shown here is derived from an EMBL/GenBank/DDBJ whole genome shotgun (WGS) entry which is preliminary data.</text>
</comment>
<dbReference type="AlphaFoldDB" id="A0A098YA37"/>
<evidence type="ECO:0000313" key="3">
    <source>
        <dbReference type="EMBL" id="KGH46646.1"/>
    </source>
</evidence>
<keyword evidence="4" id="KW-1185">Reference proteome</keyword>
<accession>A0A098YA37</accession>
<dbReference type="InterPro" id="IPR013096">
    <property type="entry name" value="Cupin_2"/>
</dbReference>
<organism evidence="3 4">
    <name type="scientific">Modestobacter caceresii</name>
    <dbReference type="NCBI Taxonomy" id="1522368"/>
    <lineage>
        <taxon>Bacteria</taxon>
        <taxon>Bacillati</taxon>
        <taxon>Actinomycetota</taxon>
        <taxon>Actinomycetes</taxon>
        <taxon>Geodermatophilales</taxon>
        <taxon>Geodermatophilaceae</taxon>
        <taxon>Modestobacter</taxon>
    </lineage>
</organism>
<dbReference type="InterPro" id="IPR011051">
    <property type="entry name" value="RmlC_Cupin_sf"/>
</dbReference>
<feature type="domain" description="Cupin type-2" evidence="2">
    <location>
        <begin position="44"/>
        <end position="110"/>
    </location>
</feature>